<gene>
    <name evidence="1" type="ORF">LOK49_LG04G00247</name>
</gene>
<evidence type="ECO:0000313" key="2">
    <source>
        <dbReference type="Proteomes" id="UP001060215"/>
    </source>
</evidence>
<comment type="caution">
    <text evidence="1">The sequence shown here is derived from an EMBL/GenBank/DDBJ whole genome shotgun (WGS) entry which is preliminary data.</text>
</comment>
<dbReference type="EMBL" id="CM045759">
    <property type="protein sequence ID" value="KAI8017850.1"/>
    <property type="molecule type" value="Genomic_DNA"/>
</dbReference>
<proteinExistence type="predicted"/>
<dbReference type="Proteomes" id="UP001060215">
    <property type="component" value="Chromosome 2"/>
</dbReference>
<accession>A0ACC0HZC0</accession>
<protein>
    <submittedName>
        <fullName evidence="1">F-box protein</fullName>
    </submittedName>
</protein>
<name>A0ACC0HZC0_9ERIC</name>
<organism evidence="1 2">
    <name type="scientific">Camellia lanceoleosa</name>
    <dbReference type="NCBI Taxonomy" id="1840588"/>
    <lineage>
        <taxon>Eukaryota</taxon>
        <taxon>Viridiplantae</taxon>
        <taxon>Streptophyta</taxon>
        <taxon>Embryophyta</taxon>
        <taxon>Tracheophyta</taxon>
        <taxon>Spermatophyta</taxon>
        <taxon>Magnoliopsida</taxon>
        <taxon>eudicotyledons</taxon>
        <taxon>Gunneridae</taxon>
        <taxon>Pentapetalae</taxon>
        <taxon>asterids</taxon>
        <taxon>Ericales</taxon>
        <taxon>Theaceae</taxon>
        <taxon>Camellia</taxon>
    </lineage>
</organism>
<sequence length="145" mass="17335">MPRRCHIGEILHFGESGGHLHYVRVYGQLSPQFDVYEMESDYSKWFVKYIVDLDLGVSTFPEMFRMYHDRFTLDYVVDMLCLVGGEVERDSCLILYIASKVISYKFKDRSFRKVCNLELLLLDYDSIRHRPWFTIYPSRETPFHV</sequence>
<evidence type="ECO:0000313" key="1">
    <source>
        <dbReference type="EMBL" id="KAI8017850.1"/>
    </source>
</evidence>
<keyword evidence="2" id="KW-1185">Reference proteome</keyword>
<reference evidence="1 2" key="1">
    <citation type="journal article" date="2022" name="Plant J.">
        <title>Chromosome-level genome of Camellia lanceoleosa provides a valuable resource for understanding genome evolution and self-incompatibility.</title>
        <authorList>
            <person name="Gong W."/>
            <person name="Xiao S."/>
            <person name="Wang L."/>
            <person name="Liao Z."/>
            <person name="Chang Y."/>
            <person name="Mo W."/>
            <person name="Hu G."/>
            <person name="Li W."/>
            <person name="Zhao G."/>
            <person name="Zhu H."/>
            <person name="Hu X."/>
            <person name="Ji K."/>
            <person name="Xiang X."/>
            <person name="Song Q."/>
            <person name="Yuan D."/>
            <person name="Jin S."/>
            <person name="Zhang L."/>
        </authorList>
    </citation>
    <scope>NUCLEOTIDE SEQUENCE [LARGE SCALE GENOMIC DNA]</scope>
    <source>
        <strain evidence="1">SQ_2022a</strain>
    </source>
</reference>